<comment type="function">
    <text evidence="3">Part of a sulfur-relay system.</text>
</comment>
<dbReference type="Pfam" id="PF04358">
    <property type="entry name" value="DsrC"/>
    <property type="match status" value="1"/>
</dbReference>
<dbReference type="EC" id="2.8.1.-" evidence="3"/>
<evidence type="ECO:0000256" key="1">
    <source>
        <dbReference type="ARBA" id="ARBA00004496"/>
    </source>
</evidence>
<gene>
    <name evidence="4" type="ORF">QC825_11270</name>
</gene>
<protein>
    <recommendedName>
        <fullName evidence="3">Sulfurtransferase</fullName>
        <ecNumber evidence="3">2.8.1.-</ecNumber>
    </recommendedName>
</protein>
<reference evidence="4 5" key="1">
    <citation type="submission" date="2023-04" db="EMBL/GenBank/DDBJ databases">
        <title>A long-awaited taxogenomic arrangement of the family Halomonadaceae.</title>
        <authorList>
            <person name="De La Haba R."/>
            <person name="Chuvochina M."/>
            <person name="Wittouck S."/>
            <person name="Arahal D.R."/>
            <person name="Sanchez-Porro C."/>
            <person name="Hugenholtz P."/>
            <person name="Ventosa A."/>
        </authorList>
    </citation>
    <scope>NUCLEOTIDE SEQUENCE [LARGE SCALE GENOMIC DNA]</scope>
    <source>
        <strain evidence="4 5">DSM 22428</strain>
    </source>
</reference>
<keyword evidence="2" id="KW-0963">Cytoplasm</keyword>
<dbReference type="Gene3D" id="1.10.10.370">
    <property type="entry name" value="DsrC-like protein, C-terminal domain"/>
    <property type="match status" value="1"/>
</dbReference>
<dbReference type="PANTHER" id="PTHR37010:SF1">
    <property type="entry name" value="SULFURTRANSFERASE TUSE"/>
    <property type="match status" value="1"/>
</dbReference>
<dbReference type="SUPFAM" id="SSF69721">
    <property type="entry name" value="DsrC, the gamma subunit of dissimilatory sulfite reductase"/>
    <property type="match status" value="1"/>
</dbReference>
<dbReference type="InterPro" id="IPR007453">
    <property type="entry name" value="DsrC/TusE"/>
</dbReference>
<dbReference type="EMBL" id="JARWAO010000006">
    <property type="protein sequence ID" value="MDR5896656.1"/>
    <property type="molecule type" value="Genomic_DNA"/>
</dbReference>
<dbReference type="InterPro" id="IPR025526">
    <property type="entry name" value="DsrC-like_dom_sf"/>
</dbReference>
<dbReference type="Proteomes" id="UP001269375">
    <property type="component" value="Unassembled WGS sequence"/>
</dbReference>
<keyword evidence="3" id="KW-0808">Transferase</keyword>
<comment type="subcellular location">
    <subcellularLocation>
        <location evidence="1">Cytoplasm</location>
    </subcellularLocation>
</comment>
<evidence type="ECO:0000256" key="2">
    <source>
        <dbReference type="ARBA" id="ARBA00022490"/>
    </source>
</evidence>
<evidence type="ECO:0000313" key="4">
    <source>
        <dbReference type="EMBL" id="MDR5896656.1"/>
    </source>
</evidence>
<dbReference type="InterPro" id="IPR043163">
    <property type="entry name" value="DsrC-like_N"/>
</dbReference>
<dbReference type="RefSeq" id="WP_251590090.1">
    <property type="nucleotide sequence ID" value="NZ_JAMLJI010000001.1"/>
</dbReference>
<dbReference type="InterPro" id="IPR042072">
    <property type="entry name" value="DsrC-like_C"/>
</dbReference>
<dbReference type="PANTHER" id="PTHR37010">
    <property type="entry name" value="SULFURTRANSFERASE TUSE"/>
    <property type="match status" value="1"/>
</dbReference>
<sequence>MAGNDELSINVGEEVIALDPEGYLVERARWTPEVANALAEREGRTLEPAHWEVIEVIRTFYATYELSPAMRPLVKAVGQALGPEKGRSIYLMRLFPDSPAKVAARLAGLPKPTNCL</sequence>
<name>A0ABU1GX78_9GAMM</name>
<comment type="caution">
    <text evidence="4">The sequence shown here is derived from an EMBL/GenBank/DDBJ whole genome shotgun (WGS) entry which is preliminary data.</text>
</comment>
<evidence type="ECO:0000313" key="5">
    <source>
        <dbReference type="Proteomes" id="UP001269375"/>
    </source>
</evidence>
<dbReference type="PIRSF" id="PIRSF006223">
    <property type="entry name" value="DsrC_TusE"/>
    <property type="match status" value="1"/>
</dbReference>
<proteinExistence type="inferred from homology"/>
<keyword evidence="5" id="KW-1185">Reference proteome</keyword>
<organism evidence="4 5">
    <name type="scientific">Larsenimonas suaedae</name>
    <dbReference type="NCBI Taxonomy" id="1851019"/>
    <lineage>
        <taxon>Bacteria</taxon>
        <taxon>Pseudomonadati</taxon>
        <taxon>Pseudomonadota</taxon>
        <taxon>Gammaproteobacteria</taxon>
        <taxon>Oceanospirillales</taxon>
        <taxon>Halomonadaceae</taxon>
        <taxon>Larsenimonas</taxon>
    </lineage>
</organism>
<dbReference type="NCBIfam" id="TIGR03342">
    <property type="entry name" value="dsrC_tusE_dsvC"/>
    <property type="match status" value="1"/>
</dbReference>
<dbReference type="Gene3D" id="3.30.1420.10">
    <property type="match status" value="1"/>
</dbReference>
<comment type="similarity">
    <text evidence="3">Belongs to the dsrC/tusE family.</text>
</comment>
<evidence type="ECO:0000256" key="3">
    <source>
        <dbReference type="PIRNR" id="PIRNR006223"/>
    </source>
</evidence>
<accession>A0ABU1GX78</accession>